<dbReference type="PROSITE" id="PS51352">
    <property type="entry name" value="THIOREDOXIN_2"/>
    <property type="match status" value="1"/>
</dbReference>
<protein>
    <submittedName>
        <fullName evidence="6">Redoxin domain-containing protein</fullName>
    </submittedName>
</protein>
<dbReference type="EMBL" id="DTMF01000146">
    <property type="protein sequence ID" value="HGF33887.1"/>
    <property type="molecule type" value="Genomic_DNA"/>
</dbReference>
<dbReference type="PANTHER" id="PTHR42852">
    <property type="entry name" value="THIOL:DISULFIDE INTERCHANGE PROTEIN DSBE"/>
    <property type="match status" value="1"/>
</dbReference>
<gene>
    <name evidence="6" type="ORF">ENW96_05785</name>
</gene>
<organism evidence="6">
    <name type="scientific">Desulfobacca acetoxidans</name>
    <dbReference type="NCBI Taxonomy" id="60893"/>
    <lineage>
        <taxon>Bacteria</taxon>
        <taxon>Pseudomonadati</taxon>
        <taxon>Thermodesulfobacteriota</taxon>
        <taxon>Desulfobaccia</taxon>
        <taxon>Desulfobaccales</taxon>
        <taxon>Desulfobaccaceae</taxon>
        <taxon>Desulfobacca</taxon>
    </lineage>
</organism>
<dbReference type="InterPro" id="IPR013740">
    <property type="entry name" value="Redoxin"/>
</dbReference>
<feature type="domain" description="Thioredoxin" evidence="5">
    <location>
        <begin position="28"/>
        <end position="184"/>
    </location>
</feature>
<evidence type="ECO:0000256" key="2">
    <source>
        <dbReference type="ARBA" id="ARBA00022748"/>
    </source>
</evidence>
<sequence length="184" mass="20754">MAKRKIPVFLWCFGFIWVLAAGSVWAQPKVGDKIGNLKFSQPVNETDMQYLGLSKMAPFTLKDVKAKYVLVDVFSTTCPHCFAEAPQMNKLYGLVSQDPQLKDKVKFIGSGFQDNEFKLRFWKAQFQVPFPLIPDLEGQVFNALKLPGTPVHLIMDNDGKVHWVNIGAFEDAEAVFKEIKAALK</sequence>
<dbReference type="InterPro" id="IPR050553">
    <property type="entry name" value="Thioredoxin_ResA/DsbE_sf"/>
</dbReference>
<evidence type="ECO:0000259" key="5">
    <source>
        <dbReference type="PROSITE" id="PS51352"/>
    </source>
</evidence>
<name>A0A7C3Z0Q9_9BACT</name>
<proteinExistence type="predicted"/>
<feature type="chain" id="PRO_5028293942" evidence="4">
    <location>
        <begin position="27"/>
        <end position="184"/>
    </location>
</feature>
<dbReference type="Pfam" id="PF08534">
    <property type="entry name" value="Redoxin"/>
    <property type="match status" value="1"/>
</dbReference>
<dbReference type="PROSITE" id="PS00194">
    <property type="entry name" value="THIOREDOXIN_1"/>
    <property type="match status" value="1"/>
</dbReference>
<evidence type="ECO:0000313" key="6">
    <source>
        <dbReference type="EMBL" id="HGF33887.1"/>
    </source>
</evidence>
<accession>A0A7C3Z0Q9</accession>
<comment type="caution">
    <text evidence="6">The sequence shown here is derived from an EMBL/GenBank/DDBJ whole genome shotgun (WGS) entry which is preliminary data.</text>
</comment>
<dbReference type="GO" id="GO:0016491">
    <property type="term" value="F:oxidoreductase activity"/>
    <property type="evidence" value="ECO:0007669"/>
    <property type="project" value="InterPro"/>
</dbReference>
<dbReference type="InterPro" id="IPR017937">
    <property type="entry name" value="Thioredoxin_CS"/>
</dbReference>
<dbReference type="Gene3D" id="3.40.30.10">
    <property type="entry name" value="Glutaredoxin"/>
    <property type="match status" value="1"/>
</dbReference>
<dbReference type="InterPro" id="IPR013766">
    <property type="entry name" value="Thioredoxin_domain"/>
</dbReference>
<feature type="signal peptide" evidence="4">
    <location>
        <begin position="1"/>
        <end position="26"/>
    </location>
</feature>
<dbReference type="GO" id="GO:0017004">
    <property type="term" value="P:cytochrome complex assembly"/>
    <property type="evidence" value="ECO:0007669"/>
    <property type="project" value="UniProtKB-KW"/>
</dbReference>
<evidence type="ECO:0000256" key="4">
    <source>
        <dbReference type="SAM" id="SignalP"/>
    </source>
</evidence>
<evidence type="ECO:0000256" key="3">
    <source>
        <dbReference type="ARBA" id="ARBA00023284"/>
    </source>
</evidence>
<dbReference type="GO" id="GO:0030313">
    <property type="term" value="C:cell envelope"/>
    <property type="evidence" value="ECO:0007669"/>
    <property type="project" value="UniProtKB-SubCell"/>
</dbReference>
<dbReference type="CDD" id="cd02966">
    <property type="entry name" value="TlpA_like_family"/>
    <property type="match status" value="1"/>
</dbReference>
<dbReference type="InterPro" id="IPR036249">
    <property type="entry name" value="Thioredoxin-like_sf"/>
</dbReference>
<keyword evidence="3" id="KW-0676">Redox-active center</keyword>
<keyword evidence="2" id="KW-0201">Cytochrome c-type biogenesis</keyword>
<keyword evidence="4" id="KW-0732">Signal</keyword>
<comment type="subcellular location">
    <subcellularLocation>
        <location evidence="1">Cell envelope</location>
    </subcellularLocation>
</comment>
<dbReference type="AlphaFoldDB" id="A0A7C3Z0Q9"/>
<dbReference type="PANTHER" id="PTHR42852:SF13">
    <property type="entry name" value="PROTEIN DIPZ"/>
    <property type="match status" value="1"/>
</dbReference>
<dbReference type="SUPFAM" id="SSF52833">
    <property type="entry name" value="Thioredoxin-like"/>
    <property type="match status" value="1"/>
</dbReference>
<reference evidence="6" key="1">
    <citation type="journal article" date="2020" name="mSystems">
        <title>Genome- and Community-Level Interaction Insights into Carbon Utilization and Element Cycling Functions of Hydrothermarchaeota in Hydrothermal Sediment.</title>
        <authorList>
            <person name="Zhou Z."/>
            <person name="Liu Y."/>
            <person name="Xu W."/>
            <person name="Pan J."/>
            <person name="Luo Z.H."/>
            <person name="Li M."/>
        </authorList>
    </citation>
    <scope>NUCLEOTIDE SEQUENCE [LARGE SCALE GENOMIC DNA]</scope>
    <source>
        <strain evidence="6">SpSt-897</strain>
    </source>
</reference>
<evidence type="ECO:0000256" key="1">
    <source>
        <dbReference type="ARBA" id="ARBA00004196"/>
    </source>
</evidence>